<gene>
    <name evidence="1" type="ORF">HPB47_011135</name>
</gene>
<dbReference type="Proteomes" id="UP000805193">
    <property type="component" value="Unassembled WGS sequence"/>
</dbReference>
<organism evidence="1 2">
    <name type="scientific">Ixodes persulcatus</name>
    <name type="common">Taiga tick</name>
    <dbReference type="NCBI Taxonomy" id="34615"/>
    <lineage>
        <taxon>Eukaryota</taxon>
        <taxon>Metazoa</taxon>
        <taxon>Ecdysozoa</taxon>
        <taxon>Arthropoda</taxon>
        <taxon>Chelicerata</taxon>
        <taxon>Arachnida</taxon>
        <taxon>Acari</taxon>
        <taxon>Parasitiformes</taxon>
        <taxon>Ixodida</taxon>
        <taxon>Ixodoidea</taxon>
        <taxon>Ixodidae</taxon>
        <taxon>Ixodinae</taxon>
        <taxon>Ixodes</taxon>
    </lineage>
</organism>
<sequence>MESAFVEPPTQDDAPACRSPQRQYSHAVAKHETVEVSCDVEADPQDVSFAWSFHQGHRNLKLATNAFSATTPNRDSNSARSVLLYTPKTDADYGSLFCLARNAVGESAEPCVFQVIPVGPPMTPFNCTVEEVTSESVHVTCQRSGPAQQQTFLLELHDGQSPPIATNFTSGQASFRVHSLRAATRYRLVLYGINANGRSEPVHMTFYTLPVERSLASQGKSTHAGWGLGSTTLWAAALSCIAAFLIVFIALTLGKFRRKILFNRSFDPPAMITFKDPIVMKPNLSGSNGAILVPAHPKMFIPSPS</sequence>
<dbReference type="EMBL" id="JABSTQ010011408">
    <property type="protein sequence ID" value="KAG0411730.1"/>
    <property type="molecule type" value="Genomic_DNA"/>
</dbReference>
<reference evidence="1 2" key="1">
    <citation type="journal article" date="2020" name="Cell">
        <title>Large-Scale Comparative Analyses of Tick Genomes Elucidate Their Genetic Diversity and Vector Capacities.</title>
        <authorList>
            <consortium name="Tick Genome and Microbiome Consortium (TIGMIC)"/>
            <person name="Jia N."/>
            <person name="Wang J."/>
            <person name="Shi W."/>
            <person name="Du L."/>
            <person name="Sun Y."/>
            <person name="Zhan W."/>
            <person name="Jiang J.F."/>
            <person name="Wang Q."/>
            <person name="Zhang B."/>
            <person name="Ji P."/>
            <person name="Bell-Sakyi L."/>
            <person name="Cui X.M."/>
            <person name="Yuan T.T."/>
            <person name="Jiang B.G."/>
            <person name="Yang W.F."/>
            <person name="Lam T.T."/>
            <person name="Chang Q.C."/>
            <person name="Ding S.J."/>
            <person name="Wang X.J."/>
            <person name="Zhu J.G."/>
            <person name="Ruan X.D."/>
            <person name="Zhao L."/>
            <person name="Wei J.T."/>
            <person name="Ye R.Z."/>
            <person name="Que T.C."/>
            <person name="Du C.H."/>
            <person name="Zhou Y.H."/>
            <person name="Cheng J.X."/>
            <person name="Dai P.F."/>
            <person name="Guo W.B."/>
            <person name="Han X.H."/>
            <person name="Huang E.J."/>
            <person name="Li L.F."/>
            <person name="Wei W."/>
            <person name="Gao Y.C."/>
            <person name="Liu J.Z."/>
            <person name="Shao H.Z."/>
            <person name="Wang X."/>
            <person name="Wang C.C."/>
            <person name="Yang T.C."/>
            <person name="Huo Q.B."/>
            <person name="Li W."/>
            <person name="Chen H.Y."/>
            <person name="Chen S.E."/>
            <person name="Zhou L.G."/>
            <person name="Ni X.B."/>
            <person name="Tian J.H."/>
            <person name="Sheng Y."/>
            <person name="Liu T."/>
            <person name="Pan Y.S."/>
            <person name="Xia L.Y."/>
            <person name="Li J."/>
            <person name="Zhao F."/>
            <person name="Cao W.C."/>
        </authorList>
    </citation>
    <scope>NUCLEOTIDE SEQUENCE [LARGE SCALE GENOMIC DNA]</scope>
    <source>
        <strain evidence="1">Iper-2018</strain>
    </source>
</reference>
<evidence type="ECO:0000313" key="2">
    <source>
        <dbReference type="Proteomes" id="UP000805193"/>
    </source>
</evidence>
<accession>A0AC60NX39</accession>
<evidence type="ECO:0000313" key="1">
    <source>
        <dbReference type="EMBL" id="KAG0411730.1"/>
    </source>
</evidence>
<keyword evidence="2" id="KW-1185">Reference proteome</keyword>
<comment type="caution">
    <text evidence="1">The sequence shown here is derived from an EMBL/GenBank/DDBJ whole genome shotgun (WGS) entry which is preliminary data.</text>
</comment>
<protein>
    <submittedName>
        <fullName evidence="1">Uncharacterized protein</fullName>
    </submittedName>
</protein>
<name>A0AC60NX39_IXOPE</name>
<proteinExistence type="predicted"/>